<evidence type="ECO:0008006" key="3">
    <source>
        <dbReference type="Google" id="ProtNLM"/>
    </source>
</evidence>
<dbReference type="AlphaFoldDB" id="A0A9W9FQ09"/>
<name>A0A9W9FQ09_9EURO</name>
<keyword evidence="2" id="KW-1185">Reference proteome</keyword>
<sequence length="53" mass="5852">MAASVQIMSDLHLETHSYGFNFAQTAPYLVLLGDIGHAANDQLFSFLETQPCH</sequence>
<dbReference type="Proteomes" id="UP001141434">
    <property type="component" value="Unassembled WGS sequence"/>
</dbReference>
<accession>A0A9W9FQ09</accession>
<protein>
    <recommendedName>
        <fullName evidence="3">Calcineurin-like phosphoesterase domain-containing protein</fullName>
    </recommendedName>
</protein>
<gene>
    <name evidence="1" type="ORF">NUU61_001678</name>
</gene>
<organism evidence="1 2">
    <name type="scientific">Penicillium alfredii</name>
    <dbReference type="NCBI Taxonomy" id="1506179"/>
    <lineage>
        <taxon>Eukaryota</taxon>
        <taxon>Fungi</taxon>
        <taxon>Dikarya</taxon>
        <taxon>Ascomycota</taxon>
        <taxon>Pezizomycotina</taxon>
        <taxon>Eurotiomycetes</taxon>
        <taxon>Eurotiomycetidae</taxon>
        <taxon>Eurotiales</taxon>
        <taxon>Aspergillaceae</taxon>
        <taxon>Penicillium</taxon>
    </lineage>
</organism>
<dbReference type="GeneID" id="81391428"/>
<reference evidence="1" key="2">
    <citation type="journal article" date="2023" name="IMA Fungus">
        <title>Comparative genomic study of the Penicillium genus elucidates a diverse pangenome and 15 lateral gene transfer events.</title>
        <authorList>
            <person name="Petersen C."/>
            <person name="Sorensen T."/>
            <person name="Nielsen M.R."/>
            <person name="Sondergaard T.E."/>
            <person name="Sorensen J.L."/>
            <person name="Fitzpatrick D.A."/>
            <person name="Frisvad J.C."/>
            <person name="Nielsen K.L."/>
        </authorList>
    </citation>
    <scope>NUCLEOTIDE SEQUENCE</scope>
    <source>
        <strain evidence="1">IBT 34128</strain>
    </source>
</reference>
<comment type="caution">
    <text evidence="1">The sequence shown here is derived from an EMBL/GenBank/DDBJ whole genome shotgun (WGS) entry which is preliminary data.</text>
</comment>
<evidence type="ECO:0000313" key="1">
    <source>
        <dbReference type="EMBL" id="KAJ5104331.1"/>
    </source>
</evidence>
<proteinExistence type="predicted"/>
<evidence type="ECO:0000313" key="2">
    <source>
        <dbReference type="Proteomes" id="UP001141434"/>
    </source>
</evidence>
<reference evidence="1" key="1">
    <citation type="submission" date="2022-11" db="EMBL/GenBank/DDBJ databases">
        <authorList>
            <person name="Petersen C."/>
        </authorList>
    </citation>
    <scope>NUCLEOTIDE SEQUENCE</scope>
    <source>
        <strain evidence="1">IBT 34128</strain>
    </source>
</reference>
<dbReference type="RefSeq" id="XP_056513327.1">
    <property type="nucleotide sequence ID" value="XM_056652260.1"/>
</dbReference>
<dbReference type="EMBL" id="JAPMSZ010000004">
    <property type="protein sequence ID" value="KAJ5104331.1"/>
    <property type="molecule type" value="Genomic_DNA"/>
</dbReference>
<dbReference type="OrthoDB" id="550558at2759"/>